<evidence type="ECO:0000313" key="3">
    <source>
        <dbReference type="Proteomes" id="UP001500831"/>
    </source>
</evidence>
<proteinExistence type="predicted"/>
<gene>
    <name evidence="2" type="ORF">GCM10010517_49580</name>
</gene>
<name>A0ABP6ILC1_9ACTN</name>
<dbReference type="EMBL" id="BAAAVI010000039">
    <property type="protein sequence ID" value="GAA2885933.1"/>
    <property type="molecule type" value="Genomic_DNA"/>
</dbReference>
<dbReference type="Proteomes" id="UP001500831">
    <property type="component" value="Unassembled WGS sequence"/>
</dbReference>
<evidence type="ECO:0000256" key="1">
    <source>
        <dbReference type="SAM" id="MobiDB-lite"/>
    </source>
</evidence>
<organism evidence="2 3">
    <name type="scientific">Streptosporangium fragile</name>
    <dbReference type="NCBI Taxonomy" id="46186"/>
    <lineage>
        <taxon>Bacteria</taxon>
        <taxon>Bacillati</taxon>
        <taxon>Actinomycetota</taxon>
        <taxon>Actinomycetes</taxon>
        <taxon>Streptosporangiales</taxon>
        <taxon>Streptosporangiaceae</taxon>
        <taxon>Streptosporangium</taxon>
    </lineage>
</organism>
<comment type="caution">
    <text evidence="2">The sequence shown here is derived from an EMBL/GenBank/DDBJ whole genome shotgun (WGS) entry which is preliminary data.</text>
</comment>
<dbReference type="InterPro" id="IPR036890">
    <property type="entry name" value="HATPase_C_sf"/>
</dbReference>
<evidence type="ECO:0000313" key="2">
    <source>
        <dbReference type="EMBL" id="GAA2885933.1"/>
    </source>
</evidence>
<reference evidence="3" key="1">
    <citation type="journal article" date="2019" name="Int. J. Syst. Evol. Microbiol.">
        <title>The Global Catalogue of Microorganisms (GCM) 10K type strain sequencing project: providing services to taxonomists for standard genome sequencing and annotation.</title>
        <authorList>
            <consortium name="The Broad Institute Genomics Platform"/>
            <consortium name="The Broad Institute Genome Sequencing Center for Infectious Disease"/>
            <person name="Wu L."/>
            <person name="Ma J."/>
        </authorList>
    </citation>
    <scope>NUCLEOTIDE SEQUENCE [LARGE SCALE GENOMIC DNA]</scope>
    <source>
        <strain evidence="3">JCM 6242</strain>
    </source>
</reference>
<evidence type="ECO:0008006" key="4">
    <source>
        <dbReference type="Google" id="ProtNLM"/>
    </source>
</evidence>
<dbReference type="SUPFAM" id="SSF55874">
    <property type="entry name" value="ATPase domain of HSP90 chaperone/DNA topoisomerase II/histidine kinase"/>
    <property type="match status" value="1"/>
</dbReference>
<keyword evidence="3" id="KW-1185">Reference proteome</keyword>
<sequence length="67" mass="7343">MYDDGPGIPQEVLPRVFGRFARGDGSRSRQPAADQAFPPFPGGRATEITAGYTGVRRRPGLPDLRTW</sequence>
<protein>
    <recommendedName>
        <fullName evidence="4">Histidine kinase/HSP90-like ATPase domain-containing protein</fullName>
    </recommendedName>
</protein>
<accession>A0ABP6ILC1</accession>
<feature type="region of interest" description="Disordered" evidence="1">
    <location>
        <begin position="21"/>
        <end position="67"/>
    </location>
</feature>
<dbReference type="Gene3D" id="3.30.565.10">
    <property type="entry name" value="Histidine kinase-like ATPase, C-terminal domain"/>
    <property type="match status" value="1"/>
</dbReference>